<gene>
    <name evidence="1" type="ORF">MNB_SV-13-1086</name>
</gene>
<dbReference type="AlphaFoldDB" id="A0A1W1D109"/>
<proteinExistence type="predicted"/>
<accession>A0A1W1D109</accession>
<protein>
    <submittedName>
        <fullName evidence="1">Uncharacterized protein</fullName>
    </submittedName>
</protein>
<reference evidence="1" key="1">
    <citation type="submission" date="2016-10" db="EMBL/GenBank/DDBJ databases">
        <authorList>
            <person name="de Groot N.N."/>
        </authorList>
    </citation>
    <scope>NUCLEOTIDE SEQUENCE</scope>
</reference>
<dbReference type="EMBL" id="FPHM01000295">
    <property type="protein sequence ID" value="SFV71693.1"/>
    <property type="molecule type" value="Genomic_DNA"/>
</dbReference>
<evidence type="ECO:0000313" key="1">
    <source>
        <dbReference type="EMBL" id="SFV71693.1"/>
    </source>
</evidence>
<name>A0A1W1D109_9ZZZZ</name>
<sequence>MIFIESDAEFNFQIEAFDYDNQDKVDKKFKSFYPKISQCTSAIDFIAKNSHNIYFIEVKDKRKIPSDREDWNEMFKELCKNIIDTYGVIHLVDSLEIQKIMDNSKFDEFQSIIQDIKSLDKKFILFITGDLERDELLLINEILLKKLKKSLKLFSIDVIVETVYQHNKNIYKVINATP</sequence>
<organism evidence="1">
    <name type="scientific">hydrothermal vent metagenome</name>
    <dbReference type="NCBI Taxonomy" id="652676"/>
    <lineage>
        <taxon>unclassified sequences</taxon>
        <taxon>metagenomes</taxon>
        <taxon>ecological metagenomes</taxon>
    </lineage>
</organism>